<accession>A0A9X2J3R1</accession>
<dbReference type="InterPro" id="IPR050361">
    <property type="entry name" value="MPP/UQCRC_Complex"/>
</dbReference>
<proteinExistence type="inferred from homology"/>
<comment type="similarity">
    <text evidence="1">Belongs to the peptidase M16 family.</text>
</comment>
<evidence type="ECO:0000256" key="1">
    <source>
        <dbReference type="ARBA" id="ARBA00007261"/>
    </source>
</evidence>
<dbReference type="SUPFAM" id="SSF63411">
    <property type="entry name" value="LuxS/MPP-like metallohydrolase"/>
    <property type="match status" value="4"/>
</dbReference>
<gene>
    <name evidence="6" type="ORF">NDO55_10900</name>
</gene>
<dbReference type="Proteomes" id="UP001155128">
    <property type="component" value="Unassembled WGS sequence"/>
</dbReference>
<dbReference type="EMBL" id="JAMSHT010000001">
    <property type="protein sequence ID" value="MCM8558325.1"/>
    <property type="molecule type" value="Genomic_DNA"/>
</dbReference>
<evidence type="ECO:0000256" key="3">
    <source>
        <dbReference type="SAM" id="SignalP"/>
    </source>
</evidence>
<dbReference type="PANTHER" id="PTHR11851">
    <property type="entry name" value="METALLOPROTEASE"/>
    <property type="match status" value="1"/>
</dbReference>
<keyword evidence="3" id="KW-0732">Signal</keyword>
<evidence type="ECO:0000313" key="7">
    <source>
        <dbReference type="Proteomes" id="UP001155128"/>
    </source>
</evidence>
<keyword evidence="7" id="KW-1185">Reference proteome</keyword>
<feature type="domain" description="Peptidase M16 N-terminal" evidence="4">
    <location>
        <begin position="66"/>
        <end position="203"/>
    </location>
</feature>
<dbReference type="PROSITE" id="PS51257">
    <property type="entry name" value="PROKAR_LIPOPROTEIN"/>
    <property type="match status" value="1"/>
</dbReference>
<protein>
    <submittedName>
        <fullName evidence="6">Insulinase family protein</fullName>
    </submittedName>
</protein>
<keyword evidence="2" id="KW-0482">Metalloprotease</keyword>
<evidence type="ECO:0000259" key="5">
    <source>
        <dbReference type="Pfam" id="PF05193"/>
    </source>
</evidence>
<feature type="domain" description="Peptidase M16 N-terminal" evidence="4">
    <location>
        <begin position="533"/>
        <end position="657"/>
    </location>
</feature>
<feature type="domain" description="Peptidase M16 C-terminal" evidence="5">
    <location>
        <begin position="223"/>
        <end position="399"/>
    </location>
</feature>
<dbReference type="InterPro" id="IPR007863">
    <property type="entry name" value="Peptidase_M16_C"/>
</dbReference>
<dbReference type="Pfam" id="PF05193">
    <property type="entry name" value="Peptidase_M16_C"/>
    <property type="match status" value="2"/>
</dbReference>
<dbReference type="Pfam" id="PF00675">
    <property type="entry name" value="Peptidase_M16"/>
    <property type="match status" value="2"/>
</dbReference>
<dbReference type="Gene3D" id="3.30.830.10">
    <property type="entry name" value="Metalloenzyme, LuxS/M16 peptidase-like"/>
    <property type="match status" value="4"/>
</dbReference>
<keyword evidence="2" id="KW-0645">Protease</keyword>
<dbReference type="RefSeq" id="WP_252115133.1">
    <property type="nucleotide sequence ID" value="NZ_JAMSHT010000001.1"/>
</dbReference>
<reference evidence="6" key="1">
    <citation type="submission" date="2022-06" db="EMBL/GenBank/DDBJ databases">
        <title>Sphingomicrobium sedimins sp. nov., a marine bacterium isolated from tidal flat.</title>
        <authorList>
            <person name="Kim C.-H."/>
            <person name="Yoo Y."/>
            <person name="Kim J.-J."/>
        </authorList>
    </citation>
    <scope>NUCLEOTIDE SEQUENCE</scope>
    <source>
        <strain evidence="6">GRR-S6-50</strain>
    </source>
</reference>
<organism evidence="6 7">
    <name type="scientific">Sphingomicrobium sediminis</name>
    <dbReference type="NCBI Taxonomy" id="2950949"/>
    <lineage>
        <taxon>Bacteria</taxon>
        <taxon>Pseudomonadati</taxon>
        <taxon>Pseudomonadota</taxon>
        <taxon>Alphaproteobacteria</taxon>
        <taxon>Sphingomonadales</taxon>
        <taxon>Sphingomonadaceae</taxon>
        <taxon>Sphingomicrobium</taxon>
    </lineage>
</organism>
<name>A0A9X2J3R1_9SPHN</name>
<dbReference type="AlphaFoldDB" id="A0A9X2J3R1"/>
<feature type="chain" id="PRO_5040968926" evidence="3">
    <location>
        <begin position="27"/>
        <end position="947"/>
    </location>
</feature>
<sequence length="947" mass="102166">MKLTTRTALLLAGTAMMAACSPAAYDAPATSSDTMVEAPAEDGLTALVEEVSIPHESFTLDNGLTVLVHEDRKAPIVAVSVWYNVGSKDEPEGKTGFAHLFEHLMFNGSENLPGDYFLYTEEIGATSLNGTTSFDRTNYFQNVPTGALERALFMESDRMGYLLGAVTQEKLTNQIGVVQNEKRQGDNQPGGLIFYELLDAMFGEGHPYGHSIIGSMSDLSSATMGDVQQWFIDKYGPNNAVLVLAGDIDAATAQPLVEKYFGAIPSGPANNPAEADVPTLEADKRIVMQDRVPQPRVNMYWPMPGIADDDREALSIAASILGGLNSSRVDAEIVRGEEIANYAFASYSPFHRVGWFTYSAEAKEGVAIGDLETRMRTLMDDFIANGPTQEEVDRAVTNLLAGQVKGLESVGGFGGKANALAEGLLYNEDSDEYAVALRNYAALTPEAVQAAAAKWLTRPSVTITLEPGERPPYEEAEAPAESGGLEARDYEITERDIPAVGETAALDFPDVVETELSNGAKLYYAFRDTVPVTNMVIEFDAGRAAEPVNQRGLSSMVTNLLEEGAGGMDAQALAEAQESLGVSIGFGNSLDESIASMSALSVNLEESLDLLGTMLKSPDFEAGAVERVRNQSLASYARSMSSPNGLIADTLPRIIYGENDPYGGSPFGDPAAIQTIGREDLTRFHQRYLRPDNMEIYVISSLSLDEVKAAVDAELGTWEAPSVALGSKAFPDRPVRPEEPTYILVDRPDSPQSIIAGAQILPVDPTADLVDINAANEALGGNFLSRINMDLRETKGWSYGVRGSVNRNDQDVGYIFTAPVQADRTADSILALQEQTVAFLSNDGVREDELKRIVASNIASLPGNFETSNSVLGGIRNNVELGRPMDYYETLSERYRSQTQASLDNAIRSILDPEDFIWVIVGDADVVGPQLDAAGIEYELRSLETGE</sequence>
<evidence type="ECO:0000256" key="2">
    <source>
        <dbReference type="ARBA" id="ARBA00023049"/>
    </source>
</evidence>
<dbReference type="GO" id="GO:0046872">
    <property type="term" value="F:metal ion binding"/>
    <property type="evidence" value="ECO:0007669"/>
    <property type="project" value="InterPro"/>
</dbReference>
<feature type="domain" description="Peptidase M16 C-terminal" evidence="5">
    <location>
        <begin position="676"/>
        <end position="855"/>
    </location>
</feature>
<feature type="signal peptide" evidence="3">
    <location>
        <begin position="1"/>
        <end position="26"/>
    </location>
</feature>
<dbReference type="InterPro" id="IPR011249">
    <property type="entry name" value="Metalloenz_LuxS/M16"/>
</dbReference>
<evidence type="ECO:0000259" key="4">
    <source>
        <dbReference type="Pfam" id="PF00675"/>
    </source>
</evidence>
<dbReference type="InterPro" id="IPR011765">
    <property type="entry name" value="Pept_M16_N"/>
</dbReference>
<dbReference type="PANTHER" id="PTHR11851:SF49">
    <property type="entry name" value="MITOCHONDRIAL-PROCESSING PEPTIDASE SUBUNIT ALPHA"/>
    <property type="match status" value="1"/>
</dbReference>
<keyword evidence="2" id="KW-0378">Hydrolase</keyword>
<evidence type="ECO:0000313" key="6">
    <source>
        <dbReference type="EMBL" id="MCM8558325.1"/>
    </source>
</evidence>
<comment type="caution">
    <text evidence="6">The sequence shown here is derived from an EMBL/GenBank/DDBJ whole genome shotgun (WGS) entry which is preliminary data.</text>
</comment>